<feature type="chain" id="PRO_5025598134" description="Ig-like domain-containing protein" evidence="5">
    <location>
        <begin position="20"/>
        <end position="420"/>
    </location>
</feature>
<dbReference type="InterPro" id="IPR011162">
    <property type="entry name" value="MHC_I/II-like_Ag-recog"/>
</dbReference>
<evidence type="ECO:0000256" key="1">
    <source>
        <dbReference type="ARBA" id="ARBA00023180"/>
    </source>
</evidence>
<feature type="compositionally biased region" description="Polar residues" evidence="3">
    <location>
        <begin position="354"/>
        <end position="371"/>
    </location>
</feature>
<keyword evidence="4" id="KW-0472">Membrane</keyword>
<comment type="similarity">
    <text evidence="2">Belongs to the MHC class I family.</text>
</comment>
<organism evidence="7 8">
    <name type="scientific">Oreochromis niloticus</name>
    <name type="common">Nile tilapia</name>
    <name type="synonym">Tilapia nilotica</name>
    <dbReference type="NCBI Taxonomy" id="8128"/>
    <lineage>
        <taxon>Eukaryota</taxon>
        <taxon>Metazoa</taxon>
        <taxon>Chordata</taxon>
        <taxon>Craniata</taxon>
        <taxon>Vertebrata</taxon>
        <taxon>Euteleostomi</taxon>
        <taxon>Actinopterygii</taxon>
        <taxon>Neopterygii</taxon>
        <taxon>Teleostei</taxon>
        <taxon>Neoteleostei</taxon>
        <taxon>Acanthomorphata</taxon>
        <taxon>Ovalentaria</taxon>
        <taxon>Cichlomorphae</taxon>
        <taxon>Cichliformes</taxon>
        <taxon>Cichlidae</taxon>
        <taxon>African cichlids</taxon>
        <taxon>Pseudocrenilabrinae</taxon>
        <taxon>Oreochromini</taxon>
        <taxon>Oreochromis</taxon>
    </lineage>
</organism>
<dbReference type="InterPro" id="IPR036179">
    <property type="entry name" value="Ig-like_dom_sf"/>
</dbReference>
<dbReference type="InterPro" id="IPR001039">
    <property type="entry name" value="MHC_I_a_a1/a2"/>
</dbReference>
<dbReference type="InParanoid" id="A0A669B0B2"/>
<dbReference type="Gene3D" id="2.60.40.10">
    <property type="entry name" value="Immunoglobulins"/>
    <property type="match status" value="1"/>
</dbReference>
<dbReference type="PANTHER" id="PTHR16675">
    <property type="entry name" value="MHC CLASS I-RELATED"/>
    <property type="match status" value="1"/>
</dbReference>
<dbReference type="Ensembl" id="ENSONIT00000077271.1">
    <property type="protein sequence ID" value="ENSONIP00000028834.1"/>
    <property type="gene ID" value="ENSONIG00000003547.2"/>
</dbReference>
<dbReference type="Pfam" id="PF00129">
    <property type="entry name" value="MHC_I"/>
    <property type="match status" value="1"/>
</dbReference>
<reference evidence="7" key="3">
    <citation type="submission" date="2025-09" db="UniProtKB">
        <authorList>
            <consortium name="Ensembl"/>
        </authorList>
    </citation>
    <scope>IDENTIFICATION</scope>
</reference>
<dbReference type="GeneTree" id="ENSGT01120000271828"/>
<sequence length="420" mass="47677">MEILLLLFLLLHLCCDLLAVKHSLKYFISGSSGVPNVPEFIGVMVVDGIQTGYCDSSNKTLKPQLDWAKKILQTNPEQLEWYTQKCFEDQPNVFRGHIFRWKQRFNQSGGVHVIQRISGCEWDENTDSVTGVLKYGYNGEGFLEFDLKTLTWIALKPEADMIKQKWDADRTRTMENEDFLTQTCAEWLKMYVDNGKRSLHRTVPPSLSLLQKTPSSPVSCHATGFHPDRVMMFWRKDGDEIHDGVEKGDILPNNDGTFQINVYLNVSSVKPEDWRKYECVFQLLSGENVIVTKLNETMIRTNWRENIFGTGREKPSDMTVPIIPAVVVLVLIIVAAAAGFAVYKKKKVSERRSTSSPDNNAEQIQLNQIKNPKTARRSKTPTAAPTTGPTGNSDRETEKIHNVASFTQLTKELPISMLQF</sequence>
<evidence type="ECO:0000256" key="5">
    <source>
        <dbReference type="SAM" id="SignalP"/>
    </source>
</evidence>
<dbReference type="InterPro" id="IPR037055">
    <property type="entry name" value="MHC_I-like_Ag-recog_sf"/>
</dbReference>
<dbReference type="Pfam" id="PF07654">
    <property type="entry name" value="C1-set"/>
    <property type="match status" value="1"/>
</dbReference>
<reference evidence="8" key="1">
    <citation type="submission" date="2012-01" db="EMBL/GenBank/DDBJ databases">
        <title>The Genome Sequence of Oreochromis niloticus (Nile Tilapia).</title>
        <authorList>
            <consortium name="Broad Institute Genome Assembly Team"/>
            <consortium name="Broad Institute Sequencing Platform"/>
            <person name="Di Palma F."/>
            <person name="Johnson J."/>
            <person name="Lander E.S."/>
            <person name="Lindblad-Toh K."/>
        </authorList>
    </citation>
    <scope>NUCLEOTIDE SEQUENCE [LARGE SCALE GENOMIC DNA]</scope>
</reference>
<proteinExistence type="inferred from homology"/>
<dbReference type="PROSITE" id="PS50835">
    <property type="entry name" value="IG_LIKE"/>
    <property type="match status" value="1"/>
</dbReference>
<dbReference type="InterPro" id="IPR003597">
    <property type="entry name" value="Ig_C1-set"/>
</dbReference>
<dbReference type="SMART" id="SM00407">
    <property type="entry name" value="IGc1"/>
    <property type="match status" value="1"/>
</dbReference>
<keyword evidence="4" id="KW-0812">Transmembrane</keyword>
<dbReference type="SUPFAM" id="SSF54452">
    <property type="entry name" value="MHC antigen-recognition domain"/>
    <property type="match status" value="1"/>
</dbReference>
<dbReference type="SUPFAM" id="SSF48726">
    <property type="entry name" value="Immunoglobulin"/>
    <property type="match status" value="1"/>
</dbReference>
<evidence type="ECO:0000256" key="2">
    <source>
        <dbReference type="RuleBase" id="RU004439"/>
    </source>
</evidence>
<feature type="region of interest" description="Disordered" evidence="3">
    <location>
        <begin position="348"/>
        <end position="398"/>
    </location>
</feature>
<evidence type="ECO:0000259" key="6">
    <source>
        <dbReference type="PROSITE" id="PS50835"/>
    </source>
</evidence>
<accession>A0A669B0B2</accession>
<keyword evidence="5" id="KW-0732">Signal</keyword>
<dbReference type="GO" id="GO:0009897">
    <property type="term" value="C:external side of plasma membrane"/>
    <property type="evidence" value="ECO:0007669"/>
    <property type="project" value="TreeGrafter"/>
</dbReference>
<keyword evidence="8" id="KW-1185">Reference proteome</keyword>
<evidence type="ECO:0000256" key="3">
    <source>
        <dbReference type="SAM" id="MobiDB-lite"/>
    </source>
</evidence>
<feature type="transmembrane region" description="Helical" evidence="4">
    <location>
        <begin position="322"/>
        <end position="343"/>
    </location>
</feature>
<dbReference type="AlphaFoldDB" id="A0A669B0B2"/>
<protein>
    <recommendedName>
        <fullName evidence="6">Ig-like domain-containing protein</fullName>
    </recommendedName>
</protein>
<gene>
    <name evidence="7" type="primary">LOC102080229</name>
</gene>
<dbReference type="InterPro" id="IPR007110">
    <property type="entry name" value="Ig-like_dom"/>
</dbReference>
<feature type="domain" description="Ig-like" evidence="6">
    <location>
        <begin position="205"/>
        <end position="279"/>
    </location>
</feature>
<feature type="signal peptide" evidence="5">
    <location>
        <begin position="1"/>
        <end position="19"/>
    </location>
</feature>
<keyword evidence="1" id="KW-0325">Glycoprotein</keyword>
<dbReference type="GO" id="GO:0005615">
    <property type="term" value="C:extracellular space"/>
    <property type="evidence" value="ECO:0007669"/>
    <property type="project" value="TreeGrafter"/>
</dbReference>
<dbReference type="InterPro" id="IPR050208">
    <property type="entry name" value="MHC_class-I_related"/>
</dbReference>
<dbReference type="PRINTS" id="PR01638">
    <property type="entry name" value="MHCCLASSI"/>
</dbReference>
<dbReference type="InterPro" id="IPR013783">
    <property type="entry name" value="Ig-like_fold"/>
</dbReference>
<evidence type="ECO:0000313" key="7">
    <source>
        <dbReference type="Ensembl" id="ENSONIP00000028834.1"/>
    </source>
</evidence>
<evidence type="ECO:0000256" key="4">
    <source>
        <dbReference type="SAM" id="Phobius"/>
    </source>
</evidence>
<feature type="compositionally biased region" description="Low complexity" evidence="3">
    <location>
        <begin position="380"/>
        <end position="391"/>
    </location>
</feature>
<keyword evidence="4" id="KW-1133">Transmembrane helix</keyword>
<dbReference type="PANTHER" id="PTHR16675:SF237">
    <property type="entry name" value="MHC CLASS I ANTIGEN TRANSCRIPT VARIANT 1-RELATED"/>
    <property type="match status" value="1"/>
</dbReference>
<evidence type="ECO:0000313" key="8">
    <source>
        <dbReference type="Proteomes" id="UP000005207"/>
    </source>
</evidence>
<dbReference type="Gene3D" id="3.30.500.10">
    <property type="entry name" value="MHC class I-like antigen recognition-like"/>
    <property type="match status" value="1"/>
</dbReference>
<dbReference type="GO" id="GO:0006955">
    <property type="term" value="P:immune response"/>
    <property type="evidence" value="ECO:0007669"/>
    <property type="project" value="TreeGrafter"/>
</dbReference>
<dbReference type="FunFam" id="3.30.500.10:FF:000001">
    <property type="entry name" value="H-2 class I histocompatibility antigen, alpha chain"/>
    <property type="match status" value="1"/>
</dbReference>
<dbReference type="Proteomes" id="UP000005207">
    <property type="component" value="Linkage group LG22"/>
</dbReference>
<dbReference type="FunFam" id="2.60.40.10:FF:000943">
    <property type="entry name" value="Classical MHC class I molecule, alpha-chain"/>
    <property type="match status" value="1"/>
</dbReference>
<name>A0A669B0B2_ORENI</name>
<reference evidence="7" key="2">
    <citation type="submission" date="2025-08" db="UniProtKB">
        <authorList>
            <consortium name="Ensembl"/>
        </authorList>
    </citation>
    <scope>IDENTIFICATION</scope>
</reference>
<dbReference type="InterPro" id="IPR011161">
    <property type="entry name" value="MHC_I-like_Ag-recog"/>
</dbReference>